<proteinExistence type="predicted"/>
<keyword evidence="2" id="KW-1185">Reference proteome</keyword>
<evidence type="ECO:0000313" key="1">
    <source>
        <dbReference type="EMBL" id="KAI9900941.1"/>
    </source>
</evidence>
<evidence type="ECO:0000313" key="2">
    <source>
        <dbReference type="Proteomes" id="UP001163324"/>
    </source>
</evidence>
<comment type="caution">
    <text evidence="1">The sequence shown here is derived from an EMBL/GenBank/DDBJ whole genome shotgun (WGS) entry which is preliminary data.</text>
</comment>
<accession>A0ACC0V457</accession>
<reference evidence="1" key="1">
    <citation type="submission" date="2022-10" db="EMBL/GenBank/DDBJ databases">
        <title>Complete Genome of Trichothecium roseum strain YXFP-22015, a Plant Pathogen Isolated from Citrus.</title>
        <authorList>
            <person name="Wang Y."/>
            <person name="Zhu L."/>
        </authorList>
    </citation>
    <scope>NUCLEOTIDE SEQUENCE</scope>
    <source>
        <strain evidence="1">YXFP-22015</strain>
    </source>
</reference>
<organism evidence="1 2">
    <name type="scientific">Trichothecium roseum</name>
    <dbReference type="NCBI Taxonomy" id="47278"/>
    <lineage>
        <taxon>Eukaryota</taxon>
        <taxon>Fungi</taxon>
        <taxon>Dikarya</taxon>
        <taxon>Ascomycota</taxon>
        <taxon>Pezizomycotina</taxon>
        <taxon>Sordariomycetes</taxon>
        <taxon>Hypocreomycetidae</taxon>
        <taxon>Hypocreales</taxon>
        <taxon>Hypocreales incertae sedis</taxon>
        <taxon>Trichothecium</taxon>
    </lineage>
</organism>
<gene>
    <name evidence="1" type="ORF">N3K66_005203</name>
</gene>
<dbReference type="EMBL" id="CM047943">
    <property type="protein sequence ID" value="KAI9900941.1"/>
    <property type="molecule type" value="Genomic_DNA"/>
</dbReference>
<sequence length="426" mass="46040">MNTTLNKTMSNLRVLIVGASVAGPTAAYWFSKAGASVTIIERFSQLRTGGQNIDIRTIGVEVMRKIPGMEAAVRANAAPVDGLSIVRNDGRPYGTIRGTGNPDEQSLLSEYEIYRGDLSRLLVDMTKDNGNVRYVFGEQASSFNYKRGDDGPVTVEFTNGEPPSEYDLVVACDGATSRTRALALGCGVREYIHPTNCWAAYYSAQKDFLRGSRIGLGFTAPRGRMLAIGPHASGLSRIVLMGVNEGSSNPAVLNFREALGHGDSAVKSFLAEHYRGAGWVSDEAIEHMLRSDDFYASEIVQVKPPRFYNGRVALVGDAGYAPGPTGTGTSLALAGAYVLAGEISAHGGDLAAGLRAYEDRMRPIVDEAQVIPPFVHSIMAPQTAPGIWLRNTIFWVVCRLGIVDFVQKYFGGVFAAHKDKLPDYKF</sequence>
<protein>
    <submittedName>
        <fullName evidence="1">Uncharacterized protein</fullName>
    </submittedName>
</protein>
<dbReference type="Proteomes" id="UP001163324">
    <property type="component" value="Chromosome 4"/>
</dbReference>
<name>A0ACC0V457_9HYPO</name>